<reference evidence="1 2" key="1">
    <citation type="submission" date="2016-10" db="EMBL/GenBank/DDBJ databases">
        <authorList>
            <person name="de Groot N.N."/>
        </authorList>
    </citation>
    <scope>NUCLEOTIDE SEQUENCE [LARGE SCALE GENOMIC DNA]</scope>
    <source>
        <strain evidence="1 2">DSM 21039</strain>
    </source>
</reference>
<accession>A0A1H8KB43</accession>
<name>A0A1H8KB43_9BACT</name>
<dbReference type="Proteomes" id="UP000198984">
    <property type="component" value="Unassembled WGS sequence"/>
</dbReference>
<dbReference type="AlphaFoldDB" id="A0A1H8KB43"/>
<evidence type="ECO:0000313" key="1">
    <source>
        <dbReference type="EMBL" id="SEN89726.1"/>
    </source>
</evidence>
<proteinExistence type="predicted"/>
<evidence type="ECO:0000313" key="2">
    <source>
        <dbReference type="Proteomes" id="UP000198984"/>
    </source>
</evidence>
<organism evidence="1 2">
    <name type="scientific">Chitinophaga rupis</name>
    <dbReference type="NCBI Taxonomy" id="573321"/>
    <lineage>
        <taxon>Bacteria</taxon>
        <taxon>Pseudomonadati</taxon>
        <taxon>Bacteroidota</taxon>
        <taxon>Chitinophagia</taxon>
        <taxon>Chitinophagales</taxon>
        <taxon>Chitinophagaceae</taxon>
        <taxon>Chitinophaga</taxon>
    </lineage>
</organism>
<protein>
    <submittedName>
        <fullName evidence="1">Uncharacterized protein</fullName>
    </submittedName>
</protein>
<keyword evidence="2" id="KW-1185">Reference proteome</keyword>
<dbReference type="EMBL" id="FOBB01000014">
    <property type="protein sequence ID" value="SEN89726.1"/>
    <property type="molecule type" value="Genomic_DNA"/>
</dbReference>
<gene>
    <name evidence="1" type="ORF">SAMN04488505_11475</name>
</gene>
<dbReference type="STRING" id="573321.SAMN04488505_11475"/>
<sequence length="253" mass="29399">MFGWFSKSRKVECPVPEDARVWLEETFQWLLSEFDKEMIMHRKVLRPIPADFPITFTQTEKDAHALLKIVAAQMAVNPDQIELFFYDQQLKEYGGSGLRLFSQQSPGEKYASGKYYGKNEYSQYQIAIELSELKDAGGLVATLAHEIAHIKLLGEERMKFNDEHLTELIPVIYGLGIFNANTAFRFYATHDSWGYKRQGYLSQQMWGYALALFAHIRKERDPEWVKYLTTNVRADFKKGFKFLEGNSGLRIVR</sequence>